<keyword evidence="2" id="KW-0472">Membrane</keyword>
<feature type="transmembrane region" description="Helical" evidence="2">
    <location>
        <begin position="28"/>
        <end position="47"/>
    </location>
</feature>
<name>A0A9W8JSQ6_9AGAR</name>
<keyword evidence="2" id="KW-0812">Transmembrane</keyword>
<feature type="transmembrane region" description="Helical" evidence="2">
    <location>
        <begin position="159"/>
        <end position="183"/>
    </location>
</feature>
<dbReference type="OrthoDB" id="10330409at2759"/>
<reference evidence="3" key="1">
    <citation type="submission" date="2022-07" db="EMBL/GenBank/DDBJ databases">
        <title>Genome Sequence of Agrocybe chaxingu.</title>
        <authorList>
            <person name="Buettner E."/>
        </authorList>
    </citation>
    <scope>NUCLEOTIDE SEQUENCE</scope>
    <source>
        <strain evidence="3">MP-N11</strain>
    </source>
</reference>
<evidence type="ECO:0000256" key="2">
    <source>
        <dbReference type="SAM" id="Phobius"/>
    </source>
</evidence>
<accession>A0A9W8JSQ6</accession>
<sequence>MDQIPGEPLDLDLPNPHTLMAFLDPQQAFEATFAAYVAVCTFGVFIWEALHVLKADHRLAFKQRLSVSSAVYFVSKRVNQIVSGFLTASQSLTALLLFFRVRQVYDKSLLVTVLFLCTWASLTACYALTFGATVSVGIGDTRFCRTQQVTHTFAQVGSWASLVNGASVYGAIICRLAGALPFATERVERRAQRFMAAFLQQAQVYYLIALVMNAATLIFHYAILGPPDSSFRMLLVAPNTAILNIMACRVYRKTTLGTSEHPTADQWSKMLDNLRLKRPPLTEVDLSTSRPDLSRVDVEDQTFHSRDARSFEASKMSLGGRSNPVGVEVTKMVEVDSARREPDLDDQSHATTSPGYGRAL</sequence>
<comment type="caution">
    <text evidence="3">The sequence shown here is derived from an EMBL/GenBank/DDBJ whole genome shotgun (WGS) entry which is preliminary data.</text>
</comment>
<evidence type="ECO:0000313" key="3">
    <source>
        <dbReference type="EMBL" id="KAJ3500209.1"/>
    </source>
</evidence>
<feature type="compositionally biased region" description="Basic and acidic residues" evidence="1">
    <location>
        <begin position="333"/>
        <end position="348"/>
    </location>
</feature>
<evidence type="ECO:0000313" key="4">
    <source>
        <dbReference type="Proteomes" id="UP001148786"/>
    </source>
</evidence>
<feature type="region of interest" description="Disordered" evidence="1">
    <location>
        <begin position="333"/>
        <end position="360"/>
    </location>
</feature>
<proteinExistence type="predicted"/>
<protein>
    <submittedName>
        <fullName evidence="3">Uncharacterized protein</fullName>
    </submittedName>
</protein>
<feature type="transmembrane region" description="Helical" evidence="2">
    <location>
        <begin position="111"/>
        <end position="139"/>
    </location>
</feature>
<dbReference type="AlphaFoldDB" id="A0A9W8JSQ6"/>
<keyword evidence="2" id="KW-1133">Transmembrane helix</keyword>
<evidence type="ECO:0000256" key="1">
    <source>
        <dbReference type="SAM" id="MobiDB-lite"/>
    </source>
</evidence>
<gene>
    <name evidence="3" type="ORF">NLJ89_g9896</name>
</gene>
<feature type="transmembrane region" description="Helical" evidence="2">
    <location>
        <begin position="204"/>
        <end position="224"/>
    </location>
</feature>
<organism evidence="3 4">
    <name type="scientific">Agrocybe chaxingu</name>
    <dbReference type="NCBI Taxonomy" id="84603"/>
    <lineage>
        <taxon>Eukaryota</taxon>
        <taxon>Fungi</taxon>
        <taxon>Dikarya</taxon>
        <taxon>Basidiomycota</taxon>
        <taxon>Agaricomycotina</taxon>
        <taxon>Agaricomycetes</taxon>
        <taxon>Agaricomycetidae</taxon>
        <taxon>Agaricales</taxon>
        <taxon>Agaricineae</taxon>
        <taxon>Strophariaceae</taxon>
        <taxon>Agrocybe</taxon>
    </lineage>
</organism>
<dbReference type="Proteomes" id="UP001148786">
    <property type="component" value="Unassembled WGS sequence"/>
</dbReference>
<keyword evidence="4" id="KW-1185">Reference proteome</keyword>
<dbReference type="EMBL" id="JANKHO010001647">
    <property type="protein sequence ID" value="KAJ3500209.1"/>
    <property type="molecule type" value="Genomic_DNA"/>
</dbReference>